<feature type="transmembrane region" description="Helical" evidence="1">
    <location>
        <begin position="49"/>
        <end position="68"/>
    </location>
</feature>
<feature type="transmembrane region" description="Helical" evidence="1">
    <location>
        <begin position="20"/>
        <end position="40"/>
    </location>
</feature>
<comment type="caution">
    <text evidence="2">The sequence shown here is derived from an EMBL/GenBank/DDBJ whole genome shotgun (WGS) entry which is preliminary data.</text>
</comment>
<gene>
    <name evidence="2" type="ORF">AN926_05010</name>
</gene>
<dbReference type="InterPro" id="IPR032796">
    <property type="entry name" value="NrfD_2"/>
</dbReference>
<dbReference type="PATRIC" id="fig|37636.3.peg.60"/>
<organism evidence="2 3">
    <name type="scientific">Thermus scotoductus</name>
    <dbReference type="NCBI Taxonomy" id="37636"/>
    <lineage>
        <taxon>Bacteria</taxon>
        <taxon>Thermotogati</taxon>
        <taxon>Deinococcota</taxon>
        <taxon>Deinococci</taxon>
        <taxon>Thermales</taxon>
        <taxon>Thermaceae</taxon>
        <taxon>Thermus</taxon>
    </lineage>
</organism>
<feature type="transmembrane region" description="Helical" evidence="1">
    <location>
        <begin position="178"/>
        <end position="196"/>
    </location>
</feature>
<feature type="transmembrane region" description="Helical" evidence="1">
    <location>
        <begin position="143"/>
        <end position="166"/>
    </location>
</feature>
<evidence type="ECO:0000256" key="1">
    <source>
        <dbReference type="SAM" id="Phobius"/>
    </source>
</evidence>
<feature type="transmembrane region" description="Helical" evidence="1">
    <location>
        <begin position="116"/>
        <end position="137"/>
    </location>
</feature>
<evidence type="ECO:0008006" key="4">
    <source>
        <dbReference type="Google" id="ProtNLM"/>
    </source>
</evidence>
<keyword evidence="1" id="KW-1133">Transmembrane helix</keyword>
<evidence type="ECO:0000313" key="3">
    <source>
        <dbReference type="Proteomes" id="UP000053099"/>
    </source>
</evidence>
<keyword evidence="1" id="KW-0812">Transmembrane</keyword>
<feature type="transmembrane region" description="Helical" evidence="1">
    <location>
        <begin position="202"/>
        <end position="222"/>
    </location>
</feature>
<dbReference type="Proteomes" id="UP000053099">
    <property type="component" value="Unassembled WGS sequence"/>
</dbReference>
<name>A0A0N0ZNX9_THESC</name>
<dbReference type="AlphaFoldDB" id="A0A0N0ZNX9"/>
<sequence>MTEFYGLPNAGEFWHWTNLLHFILVGLAGGMAFLTALLHLKGHPEARRYTLWALGLIALDLFVLWAESPARFRFTHVWLFLSFHPTSPIWWGSWGLALSFVSAGLLYLGKGPSKPLAWGLLAFSLVALAYPGMALAVNLNRPLWNALLAGLFPLTALVLGLGVAVLMKSSWALYPLRILLGASLFLAFLYPFTLTLEARGHLWEEGGVLYGLFLALGLGAFGKESLAPWAAFLAAAGLRALLVAVGQWQGLGL</sequence>
<proteinExistence type="predicted"/>
<dbReference type="Gene3D" id="1.20.1630.10">
    <property type="entry name" value="Formate dehydrogenase/DMSO reductase domain"/>
    <property type="match status" value="1"/>
</dbReference>
<dbReference type="EMBL" id="LJJR01000012">
    <property type="protein sequence ID" value="KPD32134.1"/>
    <property type="molecule type" value="Genomic_DNA"/>
</dbReference>
<reference evidence="2 3" key="1">
    <citation type="submission" date="2015-09" db="EMBL/GenBank/DDBJ databases">
        <title>Draft genome sequence of Thermus scotoductus strain K1 isolated from a geothermal spring in Nagorno-Karabakh, Armenia.</title>
        <authorList>
            <person name="Saghatelyan A."/>
            <person name="Poghosyan L."/>
            <person name="Panosyan H."/>
            <person name="Birkeland N.-K."/>
        </authorList>
    </citation>
    <scope>NUCLEOTIDE SEQUENCE [LARGE SCALE GENOMIC DNA]</scope>
    <source>
        <strain evidence="2 3">K1</strain>
    </source>
</reference>
<feature type="transmembrane region" description="Helical" evidence="1">
    <location>
        <begin position="88"/>
        <end position="109"/>
    </location>
</feature>
<accession>A0A0N0ZNX9</accession>
<evidence type="ECO:0000313" key="2">
    <source>
        <dbReference type="EMBL" id="KPD32134.1"/>
    </source>
</evidence>
<feature type="transmembrane region" description="Helical" evidence="1">
    <location>
        <begin position="229"/>
        <end position="248"/>
    </location>
</feature>
<protein>
    <recommendedName>
        <fullName evidence="4">Polysulfide reductase</fullName>
    </recommendedName>
</protein>
<keyword evidence="1" id="KW-0472">Membrane</keyword>
<dbReference type="Pfam" id="PF14589">
    <property type="entry name" value="NrfD_2"/>
    <property type="match status" value="1"/>
</dbReference>